<accession>A0A452XN49</accession>
<dbReference type="EnsemblPlants" id="AET1Gv20073700.2">
    <property type="protein sequence ID" value="AET1Gv20073700.2"/>
    <property type="gene ID" value="AET1Gv20073700"/>
</dbReference>
<reference evidence="2" key="1">
    <citation type="journal article" date="2014" name="Science">
        <title>Ancient hybridizations among the ancestral genomes of bread wheat.</title>
        <authorList>
            <consortium name="International Wheat Genome Sequencing Consortium,"/>
            <person name="Marcussen T."/>
            <person name="Sandve S.R."/>
            <person name="Heier L."/>
            <person name="Spannagl M."/>
            <person name="Pfeifer M."/>
            <person name="Jakobsen K.S."/>
            <person name="Wulff B.B."/>
            <person name="Steuernagel B."/>
            <person name="Mayer K.F."/>
            <person name="Olsen O.A."/>
        </authorList>
    </citation>
    <scope>NUCLEOTIDE SEQUENCE [LARGE SCALE GENOMIC DNA]</scope>
    <source>
        <strain evidence="2">cv. AL8/78</strain>
    </source>
</reference>
<dbReference type="Proteomes" id="UP000015105">
    <property type="component" value="Chromosome 1D"/>
</dbReference>
<reference evidence="1" key="3">
    <citation type="journal article" date="2017" name="Nature">
        <title>Genome sequence of the progenitor of the wheat D genome Aegilops tauschii.</title>
        <authorList>
            <person name="Luo M.C."/>
            <person name="Gu Y.Q."/>
            <person name="Puiu D."/>
            <person name="Wang H."/>
            <person name="Twardziok S.O."/>
            <person name="Deal K.R."/>
            <person name="Huo N."/>
            <person name="Zhu T."/>
            <person name="Wang L."/>
            <person name="Wang Y."/>
            <person name="McGuire P.E."/>
            <person name="Liu S."/>
            <person name="Long H."/>
            <person name="Ramasamy R.K."/>
            <person name="Rodriguez J.C."/>
            <person name="Van S.L."/>
            <person name="Yuan L."/>
            <person name="Wang Z."/>
            <person name="Xia Z."/>
            <person name="Xiao L."/>
            <person name="Anderson O.D."/>
            <person name="Ouyang S."/>
            <person name="Liang Y."/>
            <person name="Zimin A.V."/>
            <person name="Pertea G."/>
            <person name="Qi P."/>
            <person name="Bennetzen J.L."/>
            <person name="Dai X."/>
            <person name="Dawson M.W."/>
            <person name="Muller H.G."/>
            <person name="Kugler K."/>
            <person name="Rivarola-Duarte L."/>
            <person name="Spannagl M."/>
            <person name="Mayer K.F.X."/>
            <person name="Lu F.H."/>
            <person name="Bevan M.W."/>
            <person name="Leroy P."/>
            <person name="Li P."/>
            <person name="You F.M."/>
            <person name="Sun Q."/>
            <person name="Liu Z."/>
            <person name="Lyons E."/>
            <person name="Wicker T."/>
            <person name="Salzberg S.L."/>
            <person name="Devos K.M."/>
            <person name="Dvorak J."/>
        </authorList>
    </citation>
    <scope>NUCLEOTIDE SEQUENCE [LARGE SCALE GENOMIC DNA]</scope>
    <source>
        <strain evidence="1">cv. AL8/78</strain>
    </source>
</reference>
<sequence length="138" mass="14935">RNLSHAYAYDPIVSERGGGAATTYSFQAMRGDPELRQAMELESPGRQPTTNGQATSATFHAVRGDTVLITVAVDNPLLARSVAIQWHGTREVTTPPIPGVCHRVMLDVNFIHRSTNCVVVDGGCRPARRRPTASRATP</sequence>
<evidence type="ECO:0008006" key="3">
    <source>
        <dbReference type="Google" id="ProtNLM"/>
    </source>
</evidence>
<reference evidence="1" key="5">
    <citation type="journal article" date="2021" name="G3 (Bethesda)">
        <title>Aegilops tauschii genome assembly Aet v5.0 features greater sequence contiguity and improved annotation.</title>
        <authorList>
            <person name="Wang L."/>
            <person name="Zhu T."/>
            <person name="Rodriguez J.C."/>
            <person name="Deal K.R."/>
            <person name="Dubcovsky J."/>
            <person name="McGuire P.E."/>
            <person name="Lux T."/>
            <person name="Spannagl M."/>
            <person name="Mayer K.F.X."/>
            <person name="Baldrich P."/>
            <person name="Meyers B.C."/>
            <person name="Huo N."/>
            <person name="Gu Y.Q."/>
            <person name="Zhou H."/>
            <person name="Devos K.M."/>
            <person name="Bennetzen J.L."/>
            <person name="Unver T."/>
            <person name="Budak H."/>
            <person name="Gulick P.J."/>
            <person name="Galiba G."/>
            <person name="Kalapos B."/>
            <person name="Nelson D.R."/>
            <person name="Li P."/>
            <person name="You F.M."/>
            <person name="Luo M.C."/>
            <person name="Dvorak J."/>
        </authorList>
    </citation>
    <scope>NUCLEOTIDE SEQUENCE [LARGE SCALE GENOMIC DNA]</scope>
    <source>
        <strain evidence="1">cv. AL8/78</strain>
    </source>
</reference>
<dbReference type="SUPFAM" id="SSF49503">
    <property type="entry name" value="Cupredoxins"/>
    <property type="match status" value="1"/>
</dbReference>
<organism evidence="1 2">
    <name type="scientific">Aegilops tauschii subsp. strangulata</name>
    <name type="common">Goatgrass</name>
    <dbReference type="NCBI Taxonomy" id="200361"/>
    <lineage>
        <taxon>Eukaryota</taxon>
        <taxon>Viridiplantae</taxon>
        <taxon>Streptophyta</taxon>
        <taxon>Embryophyta</taxon>
        <taxon>Tracheophyta</taxon>
        <taxon>Spermatophyta</taxon>
        <taxon>Magnoliopsida</taxon>
        <taxon>Liliopsida</taxon>
        <taxon>Poales</taxon>
        <taxon>Poaceae</taxon>
        <taxon>BOP clade</taxon>
        <taxon>Pooideae</taxon>
        <taxon>Triticodae</taxon>
        <taxon>Triticeae</taxon>
        <taxon>Triticinae</taxon>
        <taxon>Aegilops</taxon>
    </lineage>
</organism>
<dbReference type="AlphaFoldDB" id="A0A452XN49"/>
<reference evidence="1" key="4">
    <citation type="submission" date="2019-03" db="UniProtKB">
        <authorList>
            <consortium name="EnsemblPlants"/>
        </authorList>
    </citation>
    <scope>IDENTIFICATION</scope>
</reference>
<protein>
    <recommendedName>
        <fullName evidence="3">Plastocyanin-like domain-containing protein</fullName>
    </recommendedName>
</protein>
<reference evidence="2" key="2">
    <citation type="journal article" date="2017" name="Nat. Plants">
        <title>The Aegilops tauschii genome reveals multiple impacts of transposons.</title>
        <authorList>
            <person name="Zhao G."/>
            <person name="Zou C."/>
            <person name="Li K."/>
            <person name="Wang K."/>
            <person name="Li T."/>
            <person name="Gao L."/>
            <person name="Zhang X."/>
            <person name="Wang H."/>
            <person name="Yang Z."/>
            <person name="Liu X."/>
            <person name="Jiang W."/>
            <person name="Mao L."/>
            <person name="Kong X."/>
            <person name="Jiao Y."/>
            <person name="Jia J."/>
        </authorList>
    </citation>
    <scope>NUCLEOTIDE SEQUENCE [LARGE SCALE GENOMIC DNA]</scope>
    <source>
        <strain evidence="2">cv. AL8/78</strain>
    </source>
</reference>
<name>A0A452XN49_AEGTS</name>
<proteinExistence type="predicted"/>
<keyword evidence="2" id="KW-1185">Reference proteome</keyword>
<dbReference type="Gramene" id="AET1Gv20073700.2">
    <property type="protein sequence ID" value="AET1Gv20073700.2"/>
    <property type="gene ID" value="AET1Gv20073700"/>
</dbReference>
<evidence type="ECO:0000313" key="2">
    <source>
        <dbReference type="Proteomes" id="UP000015105"/>
    </source>
</evidence>
<evidence type="ECO:0000313" key="1">
    <source>
        <dbReference type="EnsemblPlants" id="AET1Gv20073700.2"/>
    </source>
</evidence>
<dbReference type="InterPro" id="IPR008972">
    <property type="entry name" value="Cupredoxin"/>
</dbReference>